<dbReference type="OMA" id="CNVDFYN"/>
<dbReference type="PANTHER" id="PTHR39468:SF1">
    <property type="entry name" value="MTF2-LIKE C-TERMINAL DOMAIN-CONTAINING PROTEIN"/>
    <property type="match status" value="1"/>
</dbReference>
<evidence type="ECO:0000313" key="2">
    <source>
        <dbReference type="EMBL" id="AET40042.1"/>
    </source>
</evidence>
<accession>I6NDA0</accession>
<dbReference type="PANTHER" id="PTHR39468">
    <property type="entry name" value="CHROMOSOME 7, WHOLE GENOME SHOTGUN SEQUENCE"/>
    <property type="match status" value="1"/>
</dbReference>
<reference evidence="2 3" key="1">
    <citation type="journal article" date="2011" name="G3 (Bethesda)">
        <title>Genome evolution in the Eremothecium clade of the Saccharomyces complex revealed by comparative genomics.</title>
        <authorList>
            <person name="Wendland J."/>
            <person name="Walther A."/>
        </authorList>
    </citation>
    <scope>NUCLEOTIDE SEQUENCE [LARGE SCALE GENOMIC DNA]</scope>
    <source>
        <strain evidence="3">CBS 270.75 / DBVPG 7215 / KCTC 17166 / NRRL Y-17582</strain>
    </source>
</reference>
<dbReference type="STRING" id="931890.I6NDA0"/>
<dbReference type="RefSeq" id="XP_003646859.1">
    <property type="nucleotide sequence ID" value="XM_003646811.1"/>
</dbReference>
<evidence type="ECO:0000313" key="3">
    <source>
        <dbReference type="Proteomes" id="UP000006790"/>
    </source>
</evidence>
<dbReference type="Proteomes" id="UP000006790">
    <property type="component" value="Chromosome 5"/>
</dbReference>
<evidence type="ECO:0000259" key="1">
    <source>
        <dbReference type="Pfam" id="PF19189"/>
    </source>
</evidence>
<dbReference type="AlphaFoldDB" id="I6NDA0"/>
<dbReference type="InParanoid" id="I6NDA0"/>
<feature type="domain" description="Mtf2-like C-terminal" evidence="1">
    <location>
        <begin position="203"/>
        <end position="408"/>
    </location>
</feature>
<dbReference type="EMBL" id="CP002501">
    <property type="protein sequence ID" value="AET40042.1"/>
    <property type="molecule type" value="Genomic_DNA"/>
</dbReference>
<dbReference type="HOGENOM" id="CLU_056437_0_0_1"/>
<dbReference type="InterPro" id="IPR043837">
    <property type="entry name" value="Mtf2-like_C"/>
</dbReference>
<organism evidence="2 3">
    <name type="scientific">Eremothecium cymbalariae (strain CBS 270.75 / DBVPG 7215 / KCTC 17166 / NRRL Y-17582)</name>
    <name type="common">Yeast</name>
    <dbReference type="NCBI Taxonomy" id="931890"/>
    <lineage>
        <taxon>Eukaryota</taxon>
        <taxon>Fungi</taxon>
        <taxon>Dikarya</taxon>
        <taxon>Ascomycota</taxon>
        <taxon>Saccharomycotina</taxon>
        <taxon>Saccharomycetes</taxon>
        <taxon>Saccharomycetales</taxon>
        <taxon>Saccharomycetaceae</taxon>
        <taxon>Eremothecium</taxon>
    </lineage>
</organism>
<proteinExistence type="predicted"/>
<dbReference type="KEGG" id="erc:Ecym_5279"/>
<dbReference type="GeneID" id="11470748"/>
<name>I6NDA0_ERECY</name>
<keyword evidence="3" id="KW-1185">Reference proteome</keyword>
<gene>
    <name evidence="2" type="ordered locus">Ecym_5279</name>
</gene>
<dbReference type="InterPro" id="IPR040009">
    <property type="entry name" value="Mtf2/C5D6.12-like"/>
</dbReference>
<dbReference type="OrthoDB" id="2444174at2759"/>
<dbReference type="eggNOG" id="ENOG502RXV4">
    <property type="taxonomic scope" value="Eukaryota"/>
</dbReference>
<protein>
    <recommendedName>
        <fullName evidence="1">Mtf2-like C-terminal domain-containing protein</fullName>
    </recommendedName>
</protein>
<sequence length="411" mass="47555">MLSNRVRIQTQVCRWVHSTKLCRKQNNPTEVVTFNEGDDVSSVKEQSLFNEVFSQMMKKERKNPARQQSSLLPDILDDMEADDQSNVQIVFEKRRTRDDNDKFKKIMESLNKNTNSVADMRDSARLTTSDIRHYPVSLTPSYFTELGVEDTNTTNNIGSQVPFGRGQTISEGFLSDASTYDNVGLDSKILDEVKNKQLYKITQEKALGPHIQYLIKSIKTDKDLLDQLQSYFKEYKRDVSAERQVKNILNEIEHSCKKSPNKLPKPHSITLPTIVRILFTKEEFNFSSPTKYNLLSMIYHKCKSSKDLSLYLQVCNVDFYNLLLKYTWENFEDIHAMKKLLSEMSVNGVMGDIYTVEIVEKMLETVKYMVENILDEDVSEDVYSIGIQWCNDTANDVESIEKYLQNLKVSI</sequence>
<dbReference type="Pfam" id="PF19189">
    <property type="entry name" value="Mtf2"/>
    <property type="match status" value="1"/>
</dbReference>
<dbReference type="FunCoup" id="I6NDA0">
    <property type="interactions" value="58"/>
</dbReference>
<dbReference type="GO" id="GO:0005739">
    <property type="term" value="C:mitochondrion"/>
    <property type="evidence" value="ECO:0007669"/>
    <property type="project" value="InterPro"/>
</dbReference>